<dbReference type="Proteomes" id="UP001054857">
    <property type="component" value="Unassembled WGS sequence"/>
</dbReference>
<dbReference type="AlphaFoldDB" id="A0AAD3HH04"/>
<dbReference type="InterPro" id="IPR020094">
    <property type="entry name" value="TruA/RsuA/RluB/E/F_N"/>
</dbReference>
<organism evidence="3 4">
    <name type="scientific">Astrephomene gubernaculifera</name>
    <dbReference type="NCBI Taxonomy" id="47775"/>
    <lineage>
        <taxon>Eukaryota</taxon>
        <taxon>Viridiplantae</taxon>
        <taxon>Chlorophyta</taxon>
        <taxon>core chlorophytes</taxon>
        <taxon>Chlorophyceae</taxon>
        <taxon>CS clade</taxon>
        <taxon>Chlamydomonadales</taxon>
        <taxon>Astrephomenaceae</taxon>
        <taxon>Astrephomene</taxon>
    </lineage>
</organism>
<accession>A0AAD3HH04</accession>
<dbReference type="Gene3D" id="3.30.70.580">
    <property type="entry name" value="Pseudouridine synthase I, catalytic domain, N-terminal subdomain"/>
    <property type="match status" value="1"/>
</dbReference>
<feature type="non-terminal residue" evidence="3">
    <location>
        <position position="1"/>
    </location>
</feature>
<dbReference type="GO" id="GO:0003723">
    <property type="term" value="F:RNA binding"/>
    <property type="evidence" value="ECO:0007669"/>
    <property type="project" value="InterPro"/>
</dbReference>
<proteinExistence type="predicted"/>
<evidence type="ECO:0000256" key="1">
    <source>
        <dbReference type="ARBA" id="ARBA00023235"/>
    </source>
</evidence>
<dbReference type="PANTHER" id="PTHR11142:SF0">
    <property type="entry name" value="TRNA PSEUDOURIDINE SYNTHASE-LIKE 1"/>
    <property type="match status" value="1"/>
</dbReference>
<reference evidence="3 4" key="1">
    <citation type="journal article" date="2021" name="Sci. Rep.">
        <title>Genome sequencing of the multicellular alga Astrephomene provides insights into convergent evolution of germ-soma differentiation.</title>
        <authorList>
            <person name="Yamashita S."/>
            <person name="Yamamoto K."/>
            <person name="Matsuzaki R."/>
            <person name="Suzuki S."/>
            <person name="Yamaguchi H."/>
            <person name="Hirooka S."/>
            <person name="Minakuchi Y."/>
            <person name="Miyagishima S."/>
            <person name="Kawachi M."/>
            <person name="Toyoda A."/>
            <person name="Nozaki H."/>
        </authorList>
    </citation>
    <scope>NUCLEOTIDE SEQUENCE [LARGE SCALE GENOMIC DNA]</scope>
    <source>
        <strain evidence="3 4">NIES-4017</strain>
    </source>
</reference>
<keyword evidence="1" id="KW-0413">Isomerase</keyword>
<dbReference type="GO" id="GO:0031119">
    <property type="term" value="P:tRNA pseudouridine synthesis"/>
    <property type="evidence" value="ECO:0007669"/>
    <property type="project" value="TreeGrafter"/>
</dbReference>
<dbReference type="EMBL" id="BMAR01000001">
    <property type="protein sequence ID" value="GFR40308.1"/>
    <property type="molecule type" value="Genomic_DNA"/>
</dbReference>
<comment type="caution">
    <text evidence="3">The sequence shown here is derived from an EMBL/GenBank/DDBJ whole genome shotgun (WGS) entry which is preliminary data.</text>
</comment>
<dbReference type="InterPro" id="IPR020103">
    <property type="entry name" value="PsdUridine_synth_cat_dom_sf"/>
</dbReference>
<dbReference type="SUPFAM" id="SSF55120">
    <property type="entry name" value="Pseudouridine synthase"/>
    <property type="match status" value="1"/>
</dbReference>
<dbReference type="InterPro" id="IPR001406">
    <property type="entry name" value="PsdUridine_synth_TruA"/>
</dbReference>
<sequence length="238" mass="25618">TLFSYIRHCDMLDLQAAQRLSGRGTFPEHNLPLRSRTATLGRIPNSHVNSRPSCIVIGANWAGNYGSRSSAGTAASATTSGAAAKSAKRGAGSQRESFVPDDHDDLLAGGARSATARRLKMVVAYDGSEFAGFQFQPGKVRTVQGELERCAQRLFHGCSRMVGASRTDGGAHAYGQVVHFDVYGDRDELESDTLYYNSFLPNDVRVIGLSYAEDGFDSHFSSVGKTYLYKLAGGLPDP</sequence>
<evidence type="ECO:0000256" key="2">
    <source>
        <dbReference type="SAM" id="MobiDB-lite"/>
    </source>
</evidence>
<keyword evidence="4" id="KW-1185">Reference proteome</keyword>
<protein>
    <recommendedName>
        <fullName evidence="5">tRNA pseudouridine synthase</fullName>
    </recommendedName>
</protein>
<name>A0AAD3HH04_9CHLO</name>
<evidence type="ECO:0000313" key="4">
    <source>
        <dbReference type="Proteomes" id="UP001054857"/>
    </source>
</evidence>
<feature type="region of interest" description="Disordered" evidence="2">
    <location>
        <begin position="85"/>
        <end position="104"/>
    </location>
</feature>
<gene>
    <name evidence="3" type="ORF">Agub_g842</name>
</gene>
<evidence type="ECO:0000313" key="3">
    <source>
        <dbReference type="EMBL" id="GFR40308.1"/>
    </source>
</evidence>
<evidence type="ECO:0008006" key="5">
    <source>
        <dbReference type="Google" id="ProtNLM"/>
    </source>
</evidence>
<feature type="non-terminal residue" evidence="3">
    <location>
        <position position="238"/>
    </location>
</feature>
<dbReference type="PANTHER" id="PTHR11142">
    <property type="entry name" value="PSEUDOURIDYLATE SYNTHASE"/>
    <property type="match status" value="1"/>
</dbReference>
<dbReference type="GO" id="GO:0009982">
    <property type="term" value="F:pseudouridine synthase activity"/>
    <property type="evidence" value="ECO:0007669"/>
    <property type="project" value="InterPro"/>
</dbReference>